<dbReference type="CDD" id="cd11618">
    <property type="entry name" value="ChtBD1_1"/>
    <property type="match status" value="1"/>
</dbReference>
<evidence type="ECO:0000256" key="6">
    <source>
        <dbReference type="ARBA" id="ARBA00023277"/>
    </source>
</evidence>
<feature type="region of interest" description="Disordered" evidence="9">
    <location>
        <begin position="193"/>
        <end position="213"/>
    </location>
</feature>
<evidence type="ECO:0000313" key="12">
    <source>
        <dbReference type="EnsemblFungi" id="EJT74935"/>
    </source>
</evidence>
<dbReference type="Gene3D" id="3.30.60.10">
    <property type="entry name" value="Endochitinase-like"/>
    <property type="match status" value="1"/>
</dbReference>
<reference evidence="13" key="1">
    <citation type="submission" date="2010-07" db="EMBL/GenBank/DDBJ databases">
        <title>The genome sequence of Gaeumannomyces graminis var. tritici strain R3-111a-1.</title>
        <authorList>
            <consortium name="The Broad Institute Genome Sequencing Platform"/>
            <person name="Ma L.-J."/>
            <person name="Dead R."/>
            <person name="Young S."/>
            <person name="Zeng Q."/>
            <person name="Koehrsen M."/>
            <person name="Alvarado L."/>
            <person name="Berlin A."/>
            <person name="Chapman S.B."/>
            <person name="Chen Z."/>
            <person name="Freedman E."/>
            <person name="Gellesch M."/>
            <person name="Goldberg J."/>
            <person name="Griggs A."/>
            <person name="Gujja S."/>
            <person name="Heilman E.R."/>
            <person name="Heiman D."/>
            <person name="Hepburn T."/>
            <person name="Howarth C."/>
            <person name="Jen D."/>
            <person name="Larson L."/>
            <person name="Mehta T."/>
            <person name="Neiman D."/>
            <person name="Pearson M."/>
            <person name="Roberts A."/>
            <person name="Saif S."/>
            <person name="Shea T."/>
            <person name="Shenoy N."/>
            <person name="Sisk P."/>
            <person name="Stolte C."/>
            <person name="Sykes S."/>
            <person name="Walk T."/>
            <person name="White J."/>
            <person name="Yandava C."/>
            <person name="Haas B."/>
            <person name="Nusbaum C."/>
            <person name="Birren B."/>
        </authorList>
    </citation>
    <scope>NUCLEOTIDE SEQUENCE [LARGE SCALE GENOMIC DNA]</scope>
    <source>
        <strain evidence="13">R3-111a-1</strain>
    </source>
</reference>
<evidence type="ECO:0000256" key="3">
    <source>
        <dbReference type="ARBA" id="ARBA00022723"/>
    </source>
</evidence>
<dbReference type="EMBL" id="GL385398">
    <property type="protein sequence ID" value="EJT74935.1"/>
    <property type="molecule type" value="Genomic_DNA"/>
</dbReference>
<dbReference type="SUPFAM" id="SSF57016">
    <property type="entry name" value="Plant lectins/antimicrobial peptides"/>
    <property type="match status" value="1"/>
</dbReference>
<dbReference type="eggNOG" id="ENOG502RNG0">
    <property type="taxonomic scope" value="Eukaryota"/>
</dbReference>
<dbReference type="PANTHER" id="PTHR46471">
    <property type="entry name" value="CHITIN DEACETYLASE"/>
    <property type="match status" value="1"/>
</dbReference>
<evidence type="ECO:0000259" key="10">
    <source>
        <dbReference type="PROSITE" id="PS50941"/>
    </source>
</evidence>
<evidence type="ECO:0000256" key="8">
    <source>
        <dbReference type="PROSITE-ProRule" id="PRU00261"/>
    </source>
</evidence>
<dbReference type="PROSITE" id="PS50941">
    <property type="entry name" value="CHIT_BIND_I_2"/>
    <property type="match status" value="1"/>
</dbReference>
<feature type="disulfide bond" evidence="8">
    <location>
        <begin position="140"/>
        <end position="154"/>
    </location>
</feature>
<evidence type="ECO:0000256" key="4">
    <source>
        <dbReference type="ARBA" id="ARBA00022729"/>
    </source>
</evidence>
<dbReference type="GO" id="GO:0046872">
    <property type="term" value="F:metal ion binding"/>
    <property type="evidence" value="ECO:0007669"/>
    <property type="project" value="UniProtKB-KW"/>
</dbReference>
<reference evidence="12" key="5">
    <citation type="submission" date="2018-04" db="UniProtKB">
        <authorList>
            <consortium name="EnsemblFungi"/>
        </authorList>
    </citation>
    <scope>IDENTIFICATION</scope>
    <source>
        <strain evidence="12">R3-111a-1</strain>
    </source>
</reference>
<sequence length="213" mass="22638">MSISTHQPLTSVVFKHTTLLFNFTQSQSNYSTFVRTLTRNHASDIHHFQHPAGPRWRFRCCHLSGRNLRPGLWQHVHGFGVWQLLLQVRLVRKLRRPLRKRLPVRLRNLQRSHPSGRIRVSDDGTCGTGVTCMGSEFGNCCSSSGRCGSTDDYCGAGCQTPFGQCGGGGASASGSPSASASASAPASIVATDAPGTATSAPSATGTGTGVVVI</sequence>
<dbReference type="GO" id="GO:0016787">
    <property type="term" value="F:hydrolase activity"/>
    <property type="evidence" value="ECO:0007669"/>
    <property type="project" value="UniProtKB-KW"/>
</dbReference>
<keyword evidence="13" id="KW-1185">Reference proteome</keyword>
<dbReference type="GeneID" id="20349231"/>
<keyword evidence="4" id="KW-0732">Signal</keyword>
<dbReference type="GO" id="GO:0008061">
    <property type="term" value="F:chitin binding"/>
    <property type="evidence" value="ECO:0007669"/>
    <property type="project" value="UniProtKB-UniRule"/>
</dbReference>
<proteinExistence type="predicted"/>
<dbReference type="InterPro" id="IPR036861">
    <property type="entry name" value="Endochitinase-like_sf"/>
</dbReference>
<evidence type="ECO:0000256" key="1">
    <source>
        <dbReference type="ARBA" id="ARBA00001941"/>
    </source>
</evidence>
<name>J3P5I4_GAET3</name>
<protein>
    <recommendedName>
        <fullName evidence="10">Chitin-binding type-1 domain-containing protein</fullName>
    </recommendedName>
</protein>
<keyword evidence="7" id="KW-0170">Cobalt</keyword>
<evidence type="ECO:0000256" key="7">
    <source>
        <dbReference type="ARBA" id="ARBA00023285"/>
    </source>
</evidence>
<comment type="caution">
    <text evidence="8">Lacks conserved residue(s) required for the propagation of feature annotation.</text>
</comment>
<organism evidence="11">
    <name type="scientific">Gaeumannomyces tritici (strain R3-111a-1)</name>
    <name type="common">Wheat and barley take-all root rot fungus</name>
    <name type="synonym">Gaeumannomyces graminis var. tritici</name>
    <dbReference type="NCBI Taxonomy" id="644352"/>
    <lineage>
        <taxon>Eukaryota</taxon>
        <taxon>Fungi</taxon>
        <taxon>Dikarya</taxon>
        <taxon>Ascomycota</taxon>
        <taxon>Pezizomycotina</taxon>
        <taxon>Sordariomycetes</taxon>
        <taxon>Sordariomycetidae</taxon>
        <taxon>Magnaporthales</taxon>
        <taxon>Magnaporthaceae</taxon>
        <taxon>Gaeumannomyces</taxon>
    </lineage>
</organism>
<keyword evidence="6" id="KW-0119">Carbohydrate metabolism</keyword>
<keyword evidence="3" id="KW-0479">Metal-binding</keyword>
<dbReference type="VEuPathDB" id="FungiDB:GGTG_08773"/>
<evidence type="ECO:0000313" key="11">
    <source>
        <dbReference type="EMBL" id="EJT74935.1"/>
    </source>
</evidence>
<feature type="compositionally biased region" description="Low complexity" evidence="9">
    <location>
        <begin position="193"/>
        <end position="205"/>
    </location>
</feature>
<dbReference type="PANTHER" id="PTHR46471:SF2">
    <property type="entry name" value="CHITIN DEACETYLASE-RELATED"/>
    <property type="match status" value="1"/>
</dbReference>
<dbReference type="AlphaFoldDB" id="J3P5I4"/>
<reference evidence="12" key="4">
    <citation type="journal article" date="2015" name="G3 (Bethesda)">
        <title>Genome sequences of three phytopathogenic species of the Magnaporthaceae family of fungi.</title>
        <authorList>
            <person name="Okagaki L.H."/>
            <person name="Nunes C.C."/>
            <person name="Sailsbery J."/>
            <person name="Clay B."/>
            <person name="Brown D."/>
            <person name="John T."/>
            <person name="Oh Y."/>
            <person name="Young N."/>
            <person name="Fitzgerald M."/>
            <person name="Haas B.J."/>
            <person name="Zeng Q."/>
            <person name="Young S."/>
            <person name="Adiconis X."/>
            <person name="Fan L."/>
            <person name="Levin J.Z."/>
            <person name="Mitchell T.K."/>
            <person name="Okubara P.A."/>
            <person name="Farman M.L."/>
            <person name="Kohn L.M."/>
            <person name="Birren B."/>
            <person name="Ma L.-J."/>
            <person name="Dean R.A."/>
        </authorList>
    </citation>
    <scope>NUCLEOTIDE SEQUENCE</scope>
    <source>
        <strain evidence="12">R3-111a-1</strain>
    </source>
</reference>
<feature type="disulfide bond" evidence="8">
    <location>
        <begin position="126"/>
        <end position="141"/>
    </location>
</feature>
<keyword evidence="2 8" id="KW-0147">Chitin-binding</keyword>
<keyword evidence="8" id="KW-1015">Disulfide bond</keyword>
<evidence type="ECO:0000256" key="2">
    <source>
        <dbReference type="ARBA" id="ARBA00022669"/>
    </source>
</evidence>
<evidence type="ECO:0000256" key="9">
    <source>
        <dbReference type="SAM" id="MobiDB-lite"/>
    </source>
</evidence>
<dbReference type="EnsemblFungi" id="EJT74935">
    <property type="protein sequence ID" value="EJT74935"/>
    <property type="gene ID" value="GGTG_08773"/>
</dbReference>
<keyword evidence="5" id="KW-0378">Hydrolase</keyword>
<reference evidence="11" key="2">
    <citation type="submission" date="2010-07" db="EMBL/GenBank/DDBJ databases">
        <authorList>
            <consortium name="The Broad Institute Genome Sequencing Platform"/>
            <consortium name="Broad Institute Genome Sequencing Center for Infectious Disease"/>
            <person name="Ma L.-J."/>
            <person name="Dead R."/>
            <person name="Young S."/>
            <person name="Zeng Q."/>
            <person name="Koehrsen M."/>
            <person name="Alvarado L."/>
            <person name="Berlin A."/>
            <person name="Chapman S.B."/>
            <person name="Chen Z."/>
            <person name="Freedman E."/>
            <person name="Gellesch M."/>
            <person name="Goldberg J."/>
            <person name="Griggs A."/>
            <person name="Gujja S."/>
            <person name="Heilman E.R."/>
            <person name="Heiman D."/>
            <person name="Hepburn T."/>
            <person name="Howarth C."/>
            <person name="Jen D."/>
            <person name="Larson L."/>
            <person name="Mehta T."/>
            <person name="Neiman D."/>
            <person name="Pearson M."/>
            <person name="Roberts A."/>
            <person name="Saif S."/>
            <person name="Shea T."/>
            <person name="Shenoy N."/>
            <person name="Sisk P."/>
            <person name="Stolte C."/>
            <person name="Sykes S."/>
            <person name="Walk T."/>
            <person name="White J."/>
            <person name="Yandava C."/>
            <person name="Haas B."/>
            <person name="Nusbaum C."/>
            <person name="Birren B."/>
        </authorList>
    </citation>
    <scope>NUCLEOTIDE SEQUENCE</scope>
    <source>
        <strain evidence="11">R3-111a-1</strain>
    </source>
</reference>
<accession>J3P5I4</accession>
<dbReference type="InterPro" id="IPR001002">
    <property type="entry name" value="Chitin-bd_1"/>
</dbReference>
<reference evidence="11" key="3">
    <citation type="submission" date="2010-09" db="EMBL/GenBank/DDBJ databases">
        <title>Annotation of Gaeumannomyces graminis var. tritici R3-111a-1.</title>
        <authorList>
            <consortium name="The Broad Institute Genome Sequencing Platform"/>
            <person name="Ma L.-J."/>
            <person name="Dead R."/>
            <person name="Young S.K."/>
            <person name="Zeng Q."/>
            <person name="Gargeya S."/>
            <person name="Fitzgerald M."/>
            <person name="Haas B."/>
            <person name="Abouelleil A."/>
            <person name="Alvarado L."/>
            <person name="Arachchi H.M."/>
            <person name="Berlin A."/>
            <person name="Brown A."/>
            <person name="Chapman S.B."/>
            <person name="Chen Z."/>
            <person name="Dunbar C."/>
            <person name="Freedman E."/>
            <person name="Gearin G."/>
            <person name="Gellesch M."/>
            <person name="Goldberg J."/>
            <person name="Griggs A."/>
            <person name="Gujja S."/>
            <person name="Heiman D."/>
            <person name="Howarth C."/>
            <person name="Larson L."/>
            <person name="Lui A."/>
            <person name="MacDonald P.J.P."/>
            <person name="Mehta T."/>
            <person name="Montmayeur A."/>
            <person name="Murphy C."/>
            <person name="Neiman D."/>
            <person name="Pearson M."/>
            <person name="Priest M."/>
            <person name="Roberts A."/>
            <person name="Saif S."/>
            <person name="Shea T."/>
            <person name="Shenoy N."/>
            <person name="Sisk P."/>
            <person name="Stolte C."/>
            <person name="Sykes S."/>
            <person name="Yandava C."/>
            <person name="Wortman J."/>
            <person name="Nusbaum C."/>
            <person name="Birren B."/>
        </authorList>
    </citation>
    <scope>NUCLEOTIDE SEQUENCE</scope>
    <source>
        <strain evidence="11">R3-111a-1</strain>
    </source>
</reference>
<evidence type="ECO:0000313" key="13">
    <source>
        <dbReference type="Proteomes" id="UP000006039"/>
    </source>
</evidence>
<evidence type="ECO:0000256" key="5">
    <source>
        <dbReference type="ARBA" id="ARBA00022801"/>
    </source>
</evidence>
<dbReference type="RefSeq" id="XP_009224879.1">
    <property type="nucleotide sequence ID" value="XM_009226615.1"/>
</dbReference>
<dbReference type="HOGENOM" id="CLU_1294475_0_0_1"/>
<feature type="domain" description="Chitin-binding type-1" evidence="10">
    <location>
        <begin position="123"/>
        <end position="167"/>
    </location>
</feature>
<dbReference type="OrthoDB" id="5242494at2759"/>
<gene>
    <name evidence="12" type="primary">20349231</name>
    <name evidence="11" type="ORF">GGTG_08773</name>
</gene>
<dbReference type="Proteomes" id="UP000006039">
    <property type="component" value="Unassembled WGS sequence"/>
</dbReference>
<comment type="cofactor">
    <cofactor evidence="1">
        <name>Co(2+)</name>
        <dbReference type="ChEBI" id="CHEBI:48828"/>
    </cofactor>
</comment>